<dbReference type="Gene3D" id="1.25.40.20">
    <property type="entry name" value="Ankyrin repeat-containing domain"/>
    <property type="match status" value="1"/>
</dbReference>
<keyword evidence="2 3" id="KW-0040">ANK repeat</keyword>
<dbReference type="EMBL" id="CAMXCT010000657">
    <property type="protein sequence ID" value="CAI3981710.1"/>
    <property type="molecule type" value="Genomic_DNA"/>
</dbReference>
<evidence type="ECO:0000256" key="2">
    <source>
        <dbReference type="ARBA" id="ARBA00023043"/>
    </source>
</evidence>
<evidence type="ECO:0000313" key="7">
    <source>
        <dbReference type="Proteomes" id="UP001152797"/>
    </source>
</evidence>
<organism evidence="4">
    <name type="scientific">Cladocopium goreaui</name>
    <dbReference type="NCBI Taxonomy" id="2562237"/>
    <lineage>
        <taxon>Eukaryota</taxon>
        <taxon>Sar</taxon>
        <taxon>Alveolata</taxon>
        <taxon>Dinophyceae</taxon>
        <taxon>Suessiales</taxon>
        <taxon>Symbiodiniaceae</taxon>
        <taxon>Cladocopium</taxon>
    </lineage>
</organism>
<keyword evidence="6" id="KW-0371">Homeobox</keyword>
<dbReference type="PROSITE" id="PS50297">
    <property type="entry name" value="ANK_REP_REGION"/>
    <property type="match status" value="1"/>
</dbReference>
<dbReference type="AlphaFoldDB" id="A0A9P1FPA0"/>
<dbReference type="InterPro" id="IPR002110">
    <property type="entry name" value="Ankyrin_rpt"/>
</dbReference>
<dbReference type="InterPro" id="IPR036770">
    <property type="entry name" value="Ankyrin_rpt-contain_sf"/>
</dbReference>
<dbReference type="PANTHER" id="PTHR24198:SF165">
    <property type="entry name" value="ANKYRIN REPEAT-CONTAINING PROTEIN-RELATED"/>
    <property type="match status" value="1"/>
</dbReference>
<reference evidence="5" key="2">
    <citation type="submission" date="2024-04" db="EMBL/GenBank/DDBJ databases">
        <authorList>
            <person name="Chen Y."/>
            <person name="Shah S."/>
            <person name="Dougan E. K."/>
            <person name="Thang M."/>
            <person name="Chan C."/>
        </authorList>
    </citation>
    <scope>NUCLEOTIDE SEQUENCE [LARGE SCALE GENOMIC DNA]</scope>
</reference>
<dbReference type="PANTHER" id="PTHR24198">
    <property type="entry name" value="ANKYRIN REPEAT AND PROTEIN KINASE DOMAIN-CONTAINING PROTEIN"/>
    <property type="match status" value="1"/>
</dbReference>
<dbReference type="PROSITE" id="PS50088">
    <property type="entry name" value="ANK_REPEAT"/>
    <property type="match status" value="1"/>
</dbReference>
<name>A0A9P1FPA0_9DINO</name>
<feature type="repeat" description="ANK" evidence="3">
    <location>
        <begin position="526"/>
        <end position="558"/>
    </location>
</feature>
<keyword evidence="7" id="KW-1185">Reference proteome</keyword>
<evidence type="ECO:0000313" key="6">
    <source>
        <dbReference type="EMBL" id="CAL4769022.1"/>
    </source>
</evidence>
<dbReference type="SMART" id="SM00248">
    <property type="entry name" value="ANK"/>
    <property type="match status" value="3"/>
</dbReference>
<evidence type="ECO:0000256" key="1">
    <source>
        <dbReference type="ARBA" id="ARBA00022737"/>
    </source>
</evidence>
<dbReference type="Pfam" id="PF00023">
    <property type="entry name" value="Ank"/>
    <property type="match status" value="1"/>
</dbReference>
<keyword evidence="6" id="KW-0238">DNA-binding</keyword>
<dbReference type="SUPFAM" id="SSF48403">
    <property type="entry name" value="Ankyrin repeat"/>
    <property type="match status" value="1"/>
</dbReference>
<keyword evidence="1" id="KW-0677">Repeat</keyword>
<dbReference type="OrthoDB" id="411733at2759"/>
<dbReference type="Proteomes" id="UP001152797">
    <property type="component" value="Unassembled WGS sequence"/>
</dbReference>
<comment type="caution">
    <text evidence="4">The sequence shown here is derived from an EMBL/GenBank/DDBJ whole genome shotgun (WGS) entry which is preliminary data.</text>
</comment>
<accession>A0A9P1FPA0</accession>
<evidence type="ECO:0000256" key="3">
    <source>
        <dbReference type="PROSITE-ProRule" id="PRU00023"/>
    </source>
</evidence>
<reference evidence="4" key="1">
    <citation type="submission" date="2022-10" db="EMBL/GenBank/DDBJ databases">
        <authorList>
            <person name="Chen Y."/>
            <person name="Dougan E. K."/>
            <person name="Chan C."/>
            <person name="Rhodes N."/>
            <person name="Thang M."/>
        </authorList>
    </citation>
    <scope>NUCLEOTIDE SEQUENCE</scope>
</reference>
<dbReference type="EMBL" id="CAMXCT020000657">
    <property type="protein sequence ID" value="CAL1135085.1"/>
    <property type="molecule type" value="Genomic_DNA"/>
</dbReference>
<sequence>MGNATPCRAIQDTETIEAADDATSCGVCVHEYLFPMYVVKVSDFLQMRGPPEPHHVLKEKGLLHEWRIGMFAVFISHQWLATTAPDPSGHQLAVLRQVLERLIDKSLKVETDMSRMMDMGRSTSYEKIEHGYLFLDWFAIPQITARTDGINEDTTRSDAARAVQSIPAYVEACDLFLALVPELAHTITGLECNYATWLQRGWCRCELWCRLLSNREDTSVIVIFSDREALYIFPLDWQRNLISDGLFTVESDRAGVVKLGEMALRSKIQHLRQWGPLSQYRFYLACRPRLLNRKSPDYDLEGFLRHFDFPNVEAAVKEEGGMTGMLCAVFSGDRNMLHLLVERRADANGKAFGLADLGYYDTQTLLMAAAKSCQEAKVLSTLMILRADPNLHSRAGLTPAWLAQSPEHVHTLLEHRADIVNVKIPPLLGAGGRASPETVKALLESRCDPTTNATDGFGVLHAVPLFGRANPNAYQSIHLLLSFRADVNLPTDPEGVMYWECLRAQVYTALWGLHSSNYQRTMASMPGATPLAVAAMMGDKKLVQTLLDKDADVEIPNNRGHTPEDLAREAGHTHLLPILCTFAV</sequence>
<evidence type="ECO:0000313" key="5">
    <source>
        <dbReference type="EMBL" id="CAL1135085.1"/>
    </source>
</evidence>
<proteinExistence type="predicted"/>
<evidence type="ECO:0000313" key="4">
    <source>
        <dbReference type="EMBL" id="CAI3981710.1"/>
    </source>
</evidence>
<dbReference type="GO" id="GO:0003677">
    <property type="term" value="F:DNA binding"/>
    <property type="evidence" value="ECO:0007669"/>
    <property type="project" value="UniProtKB-KW"/>
</dbReference>
<protein>
    <submittedName>
        <fullName evidence="6">Homeobox protein Wariai</fullName>
    </submittedName>
</protein>
<gene>
    <name evidence="4" type="ORF">C1SCF055_LOCUS9474</name>
</gene>
<dbReference type="EMBL" id="CAMXCT030000657">
    <property type="protein sequence ID" value="CAL4769022.1"/>
    <property type="molecule type" value="Genomic_DNA"/>
</dbReference>